<dbReference type="InterPro" id="IPR000531">
    <property type="entry name" value="Beta-barrel_TonB"/>
</dbReference>
<evidence type="ECO:0000256" key="6">
    <source>
        <dbReference type="ARBA" id="ARBA00023136"/>
    </source>
</evidence>
<dbReference type="PANTHER" id="PTHR32552:SF74">
    <property type="entry name" value="HYDROXAMATE SIDEROPHORE RECEPTOR FHUE"/>
    <property type="match status" value="1"/>
</dbReference>
<evidence type="ECO:0000313" key="10">
    <source>
        <dbReference type="Proteomes" id="UP000321039"/>
    </source>
</evidence>
<gene>
    <name evidence="9" type="ORF">FV139_10660</name>
</gene>
<keyword evidence="4" id="KW-0812">Transmembrane</keyword>
<sequence>MSGAGNPSATRFKVTDDLSLIAGARVVDWEAAGVGYGTSKLTEVSGKVLPHAGLVYRLGENYSVCASHTEGSTDEIGLKGQFFDGRLLATLAYYQSEQDNVAEFAGQVADPNNNQIPIDFYDGRNYASEGFDLTLSGRLAEGLQLDFSYARVDIDNRAVNGNNLTDEKYIGSLYWDQGFYGAPRSFSASVNWSY</sequence>
<keyword evidence="3" id="KW-1134">Transmembrane beta strand</keyword>
<evidence type="ECO:0000256" key="3">
    <source>
        <dbReference type="ARBA" id="ARBA00022452"/>
    </source>
</evidence>
<dbReference type="InterPro" id="IPR039426">
    <property type="entry name" value="TonB-dep_rcpt-like"/>
</dbReference>
<accession>A0A5C8ZZM8</accession>
<keyword evidence="2" id="KW-0813">Transport</keyword>
<keyword evidence="7" id="KW-0998">Cell outer membrane</keyword>
<evidence type="ECO:0000256" key="5">
    <source>
        <dbReference type="ARBA" id="ARBA00023077"/>
    </source>
</evidence>
<dbReference type="InterPro" id="IPR036942">
    <property type="entry name" value="Beta-barrel_TonB_sf"/>
</dbReference>
<dbReference type="AlphaFoldDB" id="A0A5C8ZZM8"/>
<evidence type="ECO:0000259" key="8">
    <source>
        <dbReference type="Pfam" id="PF00593"/>
    </source>
</evidence>
<dbReference type="Gene3D" id="2.40.170.20">
    <property type="entry name" value="TonB-dependent receptor, beta-barrel domain"/>
    <property type="match status" value="3"/>
</dbReference>
<dbReference type="Pfam" id="PF00593">
    <property type="entry name" value="TonB_dep_Rec_b-barrel"/>
    <property type="match status" value="1"/>
</dbReference>
<evidence type="ECO:0000256" key="4">
    <source>
        <dbReference type="ARBA" id="ARBA00022692"/>
    </source>
</evidence>
<comment type="caution">
    <text evidence="9">The sequence shown here is derived from an EMBL/GenBank/DDBJ whole genome shotgun (WGS) entry which is preliminary data.</text>
</comment>
<proteinExistence type="predicted"/>
<feature type="domain" description="TonB-dependent receptor-like beta-barrel" evidence="8">
    <location>
        <begin position="75"/>
        <end position="192"/>
    </location>
</feature>
<dbReference type="SUPFAM" id="SSF56935">
    <property type="entry name" value="Porins"/>
    <property type="match status" value="1"/>
</dbReference>
<comment type="subcellular location">
    <subcellularLocation>
        <location evidence="1">Cell outer membrane</location>
        <topology evidence="1">Multi-pass membrane protein</topology>
    </subcellularLocation>
</comment>
<evidence type="ECO:0000256" key="2">
    <source>
        <dbReference type="ARBA" id="ARBA00022448"/>
    </source>
</evidence>
<reference evidence="9 10" key="1">
    <citation type="submission" date="2019-08" db="EMBL/GenBank/DDBJ databases">
        <title>Parahaliea maris sp. nov., isolated from the surface seawater.</title>
        <authorList>
            <person name="Liu Y."/>
        </authorList>
    </citation>
    <scope>NUCLEOTIDE SEQUENCE [LARGE SCALE GENOMIC DNA]</scope>
    <source>
        <strain evidence="9 10">HSLHS9</strain>
    </source>
</reference>
<name>A0A5C8ZZM8_9GAMM</name>
<evidence type="ECO:0000313" key="9">
    <source>
        <dbReference type="EMBL" id="TXS94063.1"/>
    </source>
</evidence>
<dbReference type="EMBL" id="VRZA01000003">
    <property type="protein sequence ID" value="TXS94063.1"/>
    <property type="molecule type" value="Genomic_DNA"/>
</dbReference>
<dbReference type="GO" id="GO:0009279">
    <property type="term" value="C:cell outer membrane"/>
    <property type="evidence" value="ECO:0007669"/>
    <property type="project" value="UniProtKB-SubCell"/>
</dbReference>
<evidence type="ECO:0000256" key="1">
    <source>
        <dbReference type="ARBA" id="ARBA00004571"/>
    </source>
</evidence>
<keyword evidence="6" id="KW-0472">Membrane</keyword>
<dbReference type="GO" id="GO:0015344">
    <property type="term" value="F:siderophore uptake transmembrane transporter activity"/>
    <property type="evidence" value="ECO:0007669"/>
    <property type="project" value="TreeGrafter"/>
</dbReference>
<evidence type="ECO:0000256" key="7">
    <source>
        <dbReference type="ARBA" id="ARBA00023237"/>
    </source>
</evidence>
<dbReference type="PANTHER" id="PTHR32552">
    <property type="entry name" value="FERRICHROME IRON RECEPTOR-RELATED"/>
    <property type="match status" value="1"/>
</dbReference>
<keyword evidence="10" id="KW-1185">Reference proteome</keyword>
<organism evidence="9 10">
    <name type="scientific">Parahaliea maris</name>
    <dbReference type="NCBI Taxonomy" id="2716870"/>
    <lineage>
        <taxon>Bacteria</taxon>
        <taxon>Pseudomonadati</taxon>
        <taxon>Pseudomonadota</taxon>
        <taxon>Gammaproteobacteria</taxon>
        <taxon>Cellvibrionales</taxon>
        <taxon>Halieaceae</taxon>
        <taxon>Parahaliea</taxon>
    </lineage>
</organism>
<keyword evidence="5" id="KW-0798">TonB box</keyword>
<protein>
    <submittedName>
        <fullName evidence="9">TonB-dependent receptor</fullName>
    </submittedName>
</protein>
<dbReference type="Proteomes" id="UP000321039">
    <property type="component" value="Unassembled WGS sequence"/>
</dbReference>
<keyword evidence="9" id="KW-0675">Receptor</keyword>